<gene>
    <name evidence="2" type="ORF">CathTA2_0030</name>
</gene>
<feature type="compositionally biased region" description="Basic and acidic residues" evidence="1">
    <location>
        <begin position="36"/>
        <end position="59"/>
    </location>
</feature>
<organism evidence="2 3">
    <name type="scientific">Caldalkalibacillus thermarum (strain TA2.A1)</name>
    <dbReference type="NCBI Taxonomy" id="986075"/>
    <lineage>
        <taxon>Bacteria</taxon>
        <taxon>Bacillati</taxon>
        <taxon>Bacillota</taxon>
        <taxon>Bacilli</taxon>
        <taxon>Bacillales</taxon>
        <taxon>Bacillaceae</taxon>
        <taxon>Caldalkalibacillus</taxon>
    </lineage>
</organism>
<protein>
    <submittedName>
        <fullName evidence="2">Uncharacterized protein</fullName>
    </submittedName>
</protein>
<accession>F5LB43</accession>
<sequence length="59" mass="6331">NTRLALVFAGGMLSQIKASQLLNLPGMGVLGYIPDFSEKTSHSDQPRSYRADGPADSHN</sequence>
<evidence type="ECO:0000256" key="1">
    <source>
        <dbReference type="SAM" id="MobiDB-lite"/>
    </source>
</evidence>
<proteinExistence type="predicted"/>
<feature type="region of interest" description="Disordered" evidence="1">
    <location>
        <begin position="35"/>
        <end position="59"/>
    </location>
</feature>
<feature type="non-terminal residue" evidence="2">
    <location>
        <position position="1"/>
    </location>
</feature>
<dbReference type="AlphaFoldDB" id="F5LB43"/>
<reference evidence="2 3" key="1">
    <citation type="journal article" date="2011" name="J. Bacteriol.">
        <title>Draft genome sequence of the thermoalkaliphilic Caldalkalibacillus thermarum strain TA2.A1.</title>
        <authorList>
            <person name="Kalamorz F."/>
            <person name="Keis S."/>
            <person name="McMillan D.G."/>
            <person name="Olsson K."/>
            <person name="Stanton J.A."/>
            <person name="Stockwell P."/>
            <person name="Black M.A."/>
            <person name="Klingeman D.M."/>
            <person name="Land M.L."/>
            <person name="Han C.S."/>
            <person name="Martin S.L."/>
            <person name="Becher S.A."/>
            <person name="Peddie C.J."/>
            <person name="Morgan H.W."/>
            <person name="Matthies D."/>
            <person name="Preiss L."/>
            <person name="Meier T."/>
            <person name="Brown S.D."/>
            <person name="Cook G.M."/>
        </authorList>
    </citation>
    <scope>NUCLEOTIDE SEQUENCE [LARGE SCALE GENOMIC DNA]</scope>
    <source>
        <strain evidence="2 3">TA2.A1</strain>
    </source>
</reference>
<evidence type="ECO:0000313" key="2">
    <source>
        <dbReference type="EMBL" id="EGL81438.1"/>
    </source>
</evidence>
<dbReference type="Proteomes" id="UP000010716">
    <property type="component" value="Unassembled WGS sequence"/>
</dbReference>
<name>F5LB43_CALTT</name>
<comment type="caution">
    <text evidence="2">The sequence shown here is derived from an EMBL/GenBank/DDBJ whole genome shotgun (WGS) entry which is preliminary data.</text>
</comment>
<dbReference type="EMBL" id="AFCE01000188">
    <property type="protein sequence ID" value="EGL81438.1"/>
    <property type="molecule type" value="Genomic_DNA"/>
</dbReference>
<evidence type="ECO:0000313" key="3">
    <source>
        <dbReference type="Proteomes" id="UP000010716"/>
    </source>
</evidence>